<dbReference type="EMBL" id="MLKD01000022">
    <property type="protein sequence ID" value="OQE17030.1"/>
    <property type="molecule type" value="Genomic_DNA"/>
</dbReference>
<dbReference type="Proteomes" id="UP000191285">
    <property type="component" value="Unassembled WGS sequence"/>
</dbReference>
<comment type="caution">
    <text evidence="2">The sequence shown here is derived from an EMBL/GenBank/DDBJ whole genome shotgun (WGS) entry which is preliminary data.</text>
</comment>
<evidence type="ECO:0000313" key="2">
    <source>
        <dbReference type="EMBL" id="OQE17030.1"/>
    </source>
</evidence>
<reference evidence="3" key="1">
    <citation type="journal article" date="2017" name="Nat. Microbiol.">
        <title>Global analysis of biosynthetic gene clusters reveals vast potential of secondary metabolite production in Penicillium species.</title>
        <authorList>
            <person name="Nielsen J.C."/>
            <person name="Grijseels S."/>
            <person name="Prigent S."/>
            <person name="Ji B."/>
            <person name="Dainat J."/>
            <person name="Nielsen K.F."/>
            <person name="Frisvad J.C."/>
            <person name="Workman M."/>
            <person name="Nielsen J."/>
        </authorList>
    </citation>
    <scope>NUCLEOTIDE SEQUENCE [LARGE SCALE GENOMIC DNA]</scope>
    <source>
        <strain evidence="3">IBT 24891</strain>
    </source>
</reference>
<accession>A0A1V6STE4</accession>
<feature type="region of interest" description="Disordered" evidence="1">
    <location>
        <begin position="82"/>
        <end position="105"/>
    </location>
</feature>
<evidence type="ECO:0000256" key="1">
    <source>
        <dbReference type="SAM" id="MobiDB-lite"/>
    </source>
</evidence>
<sequence length="120" mass="13050">MTLENKFSQHTLSSNAGTNLLIDAEILDLEDERTRVKVGLWEDFVNNADAGRDIIANGTQEVSSEDVQEGLEQATETFIPLNAKRENSRSATASNNTDVAGACSIKEPPTPVLADLIEFD</sequence>
<organism evidence="2 3">
    <name type="scientific">Penicillium steckii</name>
    <dbReference type="NCBI Taxonomy" id="303698"/>
    <lineage>
        <taxon>Eukaryota</taxon>
        <taxon>Fungi</taxon>
        <taxon>Dikarya</taxon>
        <taxon>Ascomycota</taxon>
        <taxon>Pezizomycotina</taxon>
        <taxon>Eurotiomycetes</taxon>
        <taxon>Eurotiomycetidae</taxon>
        <taxon>Eurotiales</taxon>
        <taxon>Aspergillaceae</taxon>
        <taxon>Penicillium</taxon>
    </lineage>
</organism>
<protein>
    <submittedName>
        <fullName evidence="2">Uncharacterized protein</fullName>
    </submittedName>
</protein>
<feature type="compositionally biased region" description="Polar residues" evidence="1">
    <location>
        <begin position="89"/>
        <end position="98"/>
    </location>
</feature>
<proteinExistence type="predicted"/>
<name>A0A1V6STE4_9EURO</name>
<keyword evidence="3" id="KW-1185">Reference proteome</keyword>
<dbReference type="AlphaFoldDB" id="A0A1V6STE4"/>
<evidence type="ECO:0000313" key="3">
    <source>
        <dbReference type="Proteomes" id="UP000191285"/>
    </source>
</evidence>
<gene>
    <name evidence="2" type="ORF">PENSTE_c022G08281</name>
</gene>